<evidence type="ECO:0000256" key="2">
    <source>
        <dbReference type="SAM" id="Phobius"/>
    </source>
</evidence>
<keyword evidence="2" id="KW-0812">Transmembrane</keyword>
<feature type="transmembrane region" description="Helical" evidence="2">
    <location>
        <begin position="713"/>
        <end position="733"/>
    </location>
</feature>
<sequence>MNSMNSPRNMYTIQIFCTIYGILQRVTFRYPKRRVVIAPTSFALDYECDPLSRLALAEMVKIGPSLPPPSRRDLVRLEREQKRAARLGNGEPPYQGEPREHLEFLLSSSRRLRTKTLDPQILEEARKRREKTISRRISRRLAKARERARDMTPLTERSQEHSGLDQPDLSFGDDALGGSSPSKSRILVGLESPRAHQCPASFALPQAALPSPVIFEPPVSDSVLLFKKIAKTEAPGQREMSSTTQSSDNEAYMRPLFLPSSSSVTSLVARPSDHPLVSRDMLSAGFTPVSGPDRELYAEAQMIHTGGIDRTTNSLAPSLQTKSAFSSQEKYSTAQRLADRVIRNIQASSANSSRVPSRKNVAYSKSFIFSQPLDASQFSSKGSSTSSSRSSRSPFSSLTRNPARNRSFFNSLNGTSANSPTLSAISDTHRSYGTGMPLTIVTARSLKLDPQMGPLQPVSIAPNGSPDRRHPAGISAVIFSVSSESAATPKQLACGSNLSGSGEDVLPVQPIASGDGPAEKQGSGAYFWQVSSSRRPIPKAKEVQPVESSQNVKRERNPTHDRKWELPSQSPIATTLAPAAVITMSQSKTSEARRRSTTEEWNDDGRQSPLVWYTGGSRTPLPPRAGLVPPACTPVGKPSFSFAMTLPSPPWGRRPLLPTYVADGCTLDNGQGKAGGLLTALRAACGVSRVVFCNAHSFLPSVSSLSFLTMPGLFVVIFAIFSSFSFFSLVSAFNVTYGSPTECDSLSINWSGGTPPFQLIILPVFGTPRNVSIPSDAFSNGVGSYSLPLPLPKDAQMVLTMSDATGFATGGSSNVLTVGASQGGTCNTTDPGVSFTYELNSALQQCRPFTFSGYLQASQPVTINAIVPGGTAITMAAPRGPTFFQWPANAARGTSFIFFMVDSLGRQGGSSDIRVVGFSDDSSCLNGLSPSSTLAASSTAAPSNTNSSPAATTSTASGNGISIAAVAGTVIGALLFLAVFITLGLFLLRRRHEKKHPPSPPNTYKRHSHRMDSQAELATPYTVQPPESSYLYAPSRANDNPFLDSPLPSSQHIPPSTYNQSVYSQPSMYPPSDYQAFRPYADADPEDRPSQTYPPTRHNYSTSNTPAVDPFSTSAPPLLPSVAPERQQLRLVSHSSSSSSSGAQSKAAMAGVTPYTPSRFVVHTDADDILPPPNEDGVIELPPQYTERSNPASGRNAGHHPGASNS</sequence>
<keyword evidence="2" id="KW-1133">Transmembrane helix</keyword>
<feature type="region of interest" description="Disordered" evidence="1">
    <location>
        <begin position="935"/>
        <end position="955"/>
    </location>
</feature>
<feature type="region of interest" description="Disordered" evidence="1">
    <location>
        <begin position="376"/>
        <end position="413"/>
    </location>
</feature>
<feature type="compositionally biased region" description="Polar residues" evidence="1">
    <location>
        <begin position="1090"/>
        <end position="1115"/>
    </location>
</feature>
<evidence type="ECO:0000313" key="3">
    <source>
        <dbReference type="EMBL" id="CAA7258678.1"/>
    </source>
</evidence>
<dbReference type="OrthoDB" id="2591431at2759"/>
<protein>
    <recommendedName>
        <fullName evidence="5">Transmembrane protein</fullName>
    </recommendedName>
</protein>
<feature type="compositionally biased region" description="Basic and acidic residues" evidence="1">
    <location>
        <begin position="552"/>
        <end position="565"/>
    </location>
</feature>
<organism evidence="3 4">
    <name type="scientific">Cyclocybe aegerita</name>
    <name type="common">Black poplar mushroom</name>
    <name type="synonym">Agrocybe aegerita</name>
    <dbReference type="NCBI Taxonomy" id="1973307"/>
    <lineage>
        <taxon>Eukaryota</taxon>
        <taxon>Fungi</taxon>
        <taxon>Dikarya</taxon>
        <taxon>Basidiomycota</taxon>
        <taxon>Agaricomycotina</taxon>
        <taxon>Agaricomycetes</taxon>
        <taxon>Agaricomycetidae</taxon>
        <taxon>Agaricales</taxon>
        <taxon>Agaricineae</taxon>
        <taxon>Bolbitiaceae</taxon>
        <taxon>Cyclocybe</taxon>
    </lineage>
</organism>
<feature type="compositionally biased region" description="Polar residues" evidence="1">
    <location>
        <begin position="398"/>
        <end position="413"/>
    </location>
</feature>
<feature type="region of interest" description="Disordered" evidence="1">
    <location>
        <begin position="1163"/>
        <end position="1206"/>
    </location>
</feature>
<keyword evidence="2" id="KW-0472">Membrane</keyword>
<feature type="region of interest" description="Disordered" evidence="1">
    <location>
        <begin position="993"/>
        <end position="1151"/>
    </location>
</feature>
<dbReference type="EMBL" id="CACVBS010000002">
    <property type="protein sequence ID" value="CAA7258678.1"/>
    <property type="molecule type" value="Genomic_DNA"/>
</dbReference>
<feature type="region of interest" description="Disordered" evidence="1">
    <location>
        <begin position="536"/>
        <end position="565"/>
    </location>
</feature>
<feature type="region of interest" description="Disordered" evidence="1">
    <location>
        <begin position="584"/>
        <end position="610"/>
    </location>
</feature>
<keyword evidence="4" id="KW-1185">Reference proteome</keyword>
<dbReference type="Proteomes" id="UP000467700">
    <property type="component" value="Unassembled WGS sequence"/>
</dbReference>
<name>A0A8S0WUI5_CYCAE</name>
<gene>
    <name evidence="3" type="ORF">AAE3_LOCUS1108</name>
</gene>
<feature type="region of interest" description="Disordered" evidence="1">
    <location>
        <begin position="128"/>
        <end position="185"/>
    </location>
</feature>
<proteinExistence type="predicted"/>
<evidence type="ECO:0008006" key="5">
    <source>
        <dbReference type="Google" id="ProtNLM"/>
    </source>
</evidence>
<dbReference type="AlphaFoldDB" id="A0A8S0WUI5"/>
<dbReference type="CDD" id="cd12087">
    <property type="entry name" value="TM_EGFR-like"/>
    <property type="match status" value="1"/>
</dbReference>
<evidence type="ECO:0000313" key="4">
    <source>
        <dbReference type="Proteomes" id="UP000467700"/>
    </source>
</evidence>
<feature type="compositionally biased region" description="Polar residues" evidence="1">
    <location>
        <begin position="1047"/>
        <end position="1067"/>
    </location>
</feature>
<accession>A0A8S0WUI5</accession>
<feature type="transmembrane region" description="Helical" evidence="2">
    <location>
        <begin position="963"/>
        <end position="988"/>
    </location>
</feature>
<comment type="caution">
    <text evidence="3">The sequence shown here is derived from an EMBL/GenBank/DDBJ whole genome shotgun (WGS) entry which is preliminary data.</text>
</comment>
<evidence type="ECO:0000256" key="1">
    <source>
        <dbReference type="SAM" id="MobiDB-lite"/>
    </source>
</evidence>
<reference evidence="3 4" key="1">
    <citation type="submission" date="2020-01" db="EMBL/GenBank/DDBJ databases">
        <authorList>
            <person name="Gupta K D."/>
        </authorList>
    </citation>
    <scope>NUCLEOTIDE SEQUENCE [LARGE SCALE GENOMIC DNA]</scope>
</reference>
<feature type="compositionally biased region" description="Low complexity" evidence="1">
    <location>
        <begin position="376"/>
        <end position="397"/>
    </location>
</feature>
<feature type="compositionally biased region" description="Basic and acidic residues" evidence="1">
    <location>
        <begin position="590"/>
        <end position="606"/>
    </location>
</feature>